<dbReference type="PANTHER" id="PTHR31716:SF1">
    <property type="entry name" value="PROTEIN FMC1 HOMOLOG"/>
    <property type="match status" value="1"/>
</dbReference>
<evidence type="ECO:0000313" key="3">
    <source>
        <dbReference type="EMBL" id="KAJ3641766.1"/>
    </source>
</evidence>
<evidence type="ECO:0000256" key="1">
    <source>
        <dbReference type="ARBA" id="ARBA00009058"/>
    </source>
</evidence>
<name>A0AA38M3A0_9CUCU</name>
<evidence type="ECO:0000313" key="4">
    <source>
        <dbReference type="Proteomes" id="UP001168821"/>
    </source>
</evidence>
<reference evidence="3" key="1">
    <citation type="journal article" date="2023" name="G3 (Bethesda)">
        <title>Whole genome assemblies of Zophobas morio and Tenebrio molitor.</title>
        <authorList>
            <person name="Kaur S."/>
            <person name="Stinson S.A."/>
            <person name="diCenzo G.C."/>
        </authorList>
    </citation>
    <scope>NUCLEOTIDE SEQUENCE</scope>
    <source>
        <strain evidence="3">QUZm001</strain>
    </source>
</reference>
<organism evidence="3 4">
    <name type="scientific">Zophobas morio</name>
    <dbReference type="NCBI Taxonomy" id="2755281"/>
    <lineage>
        <taxon>Eukaryota</taxon>
        <taxon>Metazoa</taxon>
        <taxon>Ecdysozoa</taxon>
        <taxon>Arthropoda</taxon>
        <taxon>Hexapoda</taxon>
        <taxon>Insecta</taxon>
        <taxon>Pterygota</taxon>
        <taxon>Neoptera</taxon>
        <taxon>Endopterygota</taxon>
        <taxon>Coleoptera</taxon>
        <taxon>Polyphaga</taxon>
        <taxon>Cucujiformia</taxon>
        <taxon>Tenebrionidae</taxon>
        <taxon>Zophobas</taxon>
    </lineage>
</organism>
<proteinExistence type="inferred from homology"/>
<evidence type="ECO:0000256" key="2">
    <source>
        <dbReference type="ARBA" id="ARBA00013846"/>
    </source>
</evidence>
<dbReference type="Proteomes" id="UP001168821">
    <property type="component" value="Unassembled WGS sequence"/>
</dbReference>
<dbReference type="AlphaFoldDB" id="A0AA38M3A0"/>
<protein>
    <recommendedName>
        <fullName evidence="2">Protein FMC1 homolog</fullName>
    </recommendedName>
</protein>
<dbReference type="InterPro" id="IPR037667">
    <property type="entry name" value="FMC1_homologue"/>
</dbReference>
<keyword evidence="4" id="KW-1185">Reference proteome</keyword>
<dbReference type="EMBL" id="JALNTZ010000009">
    <property type="protein sequence ID" value="KAJ3641766.1"/>
    <property type="molecule type" value="Genomic_DNA"/>
</dbReference>
<accession>A0AA38M3A0</accession>
<comment type="caution">
    <text evidence="3">The sequence shown here is derived from an EMBL/GenBank/DDBJ whole genome shotgun (WGS) entry which is preliminary data.</text>
</comment>
<sequence>MASKVNTLRHIISELRYALPSSSLKNNLSLQYILSQYRKHKTTSEQLCKAREEMEFMANTYLCYLKSLRLQQEIHDEFHGKGERTVRETANLVGFKLPHDPK</sequence>
<dbReference type="GO" id="GO:0005739">
    <property type="term" value="C:mitochondrion"/>
    <property type="evidence" value="ECO:0007669"/>
    <property type="project" value="TreeGrafter"/>
</dbReference>
<gene>
    <name evidence="3" type="ORF">Zmor_028245</name>
</gene>
<dbReference type="CDD" id="cd20271">
    <property type="entry name" value="Complex1_LYR_FMC1"/>
    <property type="match status" value="1"/>
</dbReference>
<comment type="similarity">
    <text evidence="1">Belongs to the FMC1 family.</text>
</comment>
<dbReference type="PANTHER" id="PTHR31716">
    <property type="entry name" value="PROTEIN FMC1 HOMOLOG"/>
    <property type="match status" value="1"/>
</dbReference>